<evidence type="ECO:0000256" key="4">
    <source>
        <dbReference type="ARBA" id="ARBA00022617"/>
    </source>
</evidence>
<dbReference type="PANTHER" id="PTHR46206:SF7">
    <property type="entry name" value="P450, PUTATIVE (EUROFUNG)-RELATED"/>
    <property type="match status" value="1"/>
</dbReference>
<dbReference type="GO" id="GO:0004497">
    <property type="term" value="F:monooxygenase activity"/>
    <property type="evidence" value="ECO:0007669"/>
    <property type="project" value="UniProtKB-KW"/>
</dbReference>
<gene>
    <name evidence="11" type="ORF">X797_008112</name>
</gene>
<comment type="cofactor">
    <cofactor evidence="1 9">
        <name>heme</name>
        <dbReference type="ChEBI" id="CHEBI:30413"/>
    </cofactor>
</comment>
<evidence type="ECO:0000256" key="1">
    <source>
        <dbReference type="ARBA" id="ARBA00001971"/>
    </source>
</evidence>
<comment type="pathway">
    <text evidence="2">Secondary metabolite biosynthesis.</text>
</comment>
<evidence type="ECO:0000256" key="7">
    <source>
        <dbReference type="ARBA" id="ARBA00023004"/>
    </source>
</evidence>
<feature type="signal peptide" evidence="10">
    <location>
        <begin position="1"/>
        <end position="21"/>
    </location>
</feature>
<dbReference type="CDD" id="cd11041">
    <property type="entry name" value="CYP503A1-like"/>
    <property type="match status" value="1"/>
</dbReference>
<reference evidence="11 12" key="1">
    <citation type="submission" date="2014-02" db="EMBL/GenBank/DDBJ databases">
        <title>The genome sequence of the entomopathogenic fungus Metarhizium robertsii ARSEF 2575.</title>
        <authorList>
            <person name="Giuliano Garisto Donzelli B."/>
            <person name="Roe B.A."/>
            <person name="Macmil S.L."/>
            <person name="Krasnoff S.B."/>
            <person name="Gibson D.M."/>
        </authorList>
    </citation>
    <scope>NUCLEOTIDE SEQUENCE [LARGE SCALE GENOMIC DNA]</scope>
    <source>
        <strain evidence="11 12">ARSEF 2575</strain>
    </source>
</reference>
<dbReference type="Gene3D" id="1.10.630.10">
    <property type="entry name" value="Cytochrome P450"/>
    <property type="match status" value="1"/>
</dbReference>
<dbReference type="InterPro" id="IPR002403">
    <property type="entry name" value="Cyt_P450_E_grp-IV"/>
</dbReference>
<sequence length="504" mass="57488">MALLPVVAVVVALLLCYVVYSSNRKESIPSARSWPSFFPKIFDRLSYNSQAPQLIKYGYQKFRDQPFKLHKMDMDLVVIPLKYASELRAVTNDKLDPLTASFDDNAGAVTSILLGSELHTHAIQRRLTPRLPKIIPVMMDELRLAFEQVLPMQDVRADNRACLDSWIPVNPYEMVLHLATRAAARVFVGEPTCRDEIFLKTTASYSRNVFESISTSRRFGSLLTSFFGTWVPEVREARDQLQYIQQLLGTEVKRRRESPNEEHDDFLQWCMDLARTEEESQPEALAHRTLGILSMAVVHTTAMASTHLIFDMIADKDLTNSLRKEQAAVLKEGWMSISQQSMLDMKHLDSLMRESQRMNPVGEFTFRRLVRKPVTLSDGYQLERGQQIALLARSIHMDEENVPDAATFKPDRWLKQQNSAPTSFSNSSTANLNFGLGRYACPGRFLASYTIKAIMSRLLLEYDFQLQGQFPSGRPPNMLHGDRIFPHRTAVVLLRRRNAVVSKA</sequence>
<dbReference type="Proteomes" id="UP000030151">
    <property type="component" value="Unassembled WGS sequence"/>
</dbReference>
<keyword evidence="10" id="KW-0732">Signal</keyword>
<comment type="caution">
    <text evidence="11">The sequence shown here is derived from an EMBL/GenBank/DDBJ whole genome shotgun (WGS) entry which is preliminary data.</text>
</comment>
<dbReference type="AlphaFoldDB" id="A0A014P7K0"/>
<evidence type="ECO:0000256" key="8">
    <source>
        <dbReference type="ARBA" id="ARBA00023033"/>
    </source>
</evidence>
<feature type="chain" id="PRO_5001473260" evidence="10">
    <location>
        <begin position="22"/>
        <end position="504"/>
    </location>
</feature>
<accession>A0A014P7K0</accession>
<dbReference type="OrthoDB" id="1844152at2759"/>
<keyword evidence="8" id="KW-0503">Monooxygenase</keyword>
<dbReference type="InterPro" id="IPR036396">
    <property type="entry name" value="Cyt_P450_sf"/>
</dbReference>
<keyword evidence="6" id="KW-0560">Oxidoreductase</keyword>
<dbReference type="GO" id="GO:0016705">
    <property type="term" value="F:oxidoreductase activity, acting on paired donors, with incorporation or reduction of molecular oxygen"/>
    <property type="evidence" value="ECO:0007669"/>
    <property type="project" value="InterPro"/>
</dbReference>
<dbReference type="HOGENOM" id="CLU_022195_0_1_1"/>
<dbReference type="InterPro" id="IPR001128">
    <property type="entry name" value="Cyt_P450"/>
</dbReference>
<proteinExistence type="inferred from homology"/>
<feature type="binding site" description="axial binding residue" evidence="9">
    <location>
        <position position="441"/>
    </location>
    <ligand>
        <name>heme</name>
        <dbReference type="ChEBI" id="CHEBI:30413"/>
    </ligand>
    <ligandPart>
        <name>Fe</name>
        <dbReference type="ChEBI" id="CHEBI:18248"/>
    </ligandPart>
</feature>
<keyword evidence="5 9" id="KW-0479">Metal-binding</keyword>
<evidence type="ECO:0000256" key="3">
    <source>
        <dbReference type="ARBA" id="ARBA00010617"/>
    </source>
</evidence>
<comment type="similarity">
    <text evidence="3">Belongs to the cytochrome P450 family.</text>
</comment>
<evidence type="ECO:0000256" key="9">
    <source>
        <dbReference type="PIRSR" id="PIRSR602403-1"/>
    </source>
</evidence>
<name>A0A014P7K0_9HYPO</name>
<dbReference type="GO" id="GO:0020037">
    <property type="term" value="F:heme binding"/>
    <property type="evidence" value="ECO:0007669"/>
    <property type="project" value="InterPro"/>
</dbReference>
<dbReference type="PANTHER" id="PTHR46206">
    <property type="entry name" value="CYTOCHROME P450"/>
    <property type="match status" value="1"/>
</dbReference>
<protein>
    <submittedName>
        <fullName evidence="11">Cytochrome P450</fullName>
    </submittedName>
</protein>
<evidence type="ECO:0000313" key="12">
    <source>
        <dbReference type="Proteomes" id="UP000030151"/>
    </source>
</evidence>
<dbReference type="SUPFAM" id="SSF48264">
    <property type="entry name" value="Cytochrome P450"/>
    <property type="match status" value="1"/>
</dbReference>
<evidence type="ECO:0000256" key="2">
    <source>
        <dbReference type="ARBA" id="ARBA00005179"/>
    </source>
</evidence>
<dbReference type="Pfam" id="PF00067">
    <property type="entry name" value="p450"/>
    <property type="match status" value="1"/>
</dbReference>
<dbReference type="GO" id="GO:0005506">
    <property type="term" value="F:iron ion binding"/>
    <property type="evidence" value="ECO:0007669"/>
    <property type="project" value="InterPro"/>
</dbReference>
<organism evidence="11 12">
    <name type="scientific">Metarhizium robertsii</name>
    <dbReference type="NCBI Taxonomy" id="568076"/>
    <lineage>
        <taxon>Eukaryota</taxon>
        <taxon>Fungi</taxon>
        <taxon>Dikarya</taxon>
        <taxon>Ascomycota</taxon>
        <taxon>Pezizomycotina</taxon>
        <taxon>Sordariomycetes</taxon>
        <taxon>Hypocreomycetidae</taxon>
        <taxon>Hypocreales</taxon>
        <taxon>Clavicipitaceae</taxon>
        <taxon>Metarhizium</taxon>
    </lineage>
</organism>
<evidence type="ECO:0000256" key="10">
    <source>
        <dbReference type="SAM" id="SignalP"/>
    </source>
</evidence>
<evidence type="ECO:0000256" key="6">
    <source>
        <dbReference type="ARBA" id="ARBA00023002"/>
    </source>
</evidence>
<dbReference type="EMBL" id="JELW01000023">
    <property type="protein sequence ID" value="EXU98875.1"/>
    <property type="molecule type" value="Genomic_DNA"/>
</dbReference>
<evidence type="ECO:0000256" key="5">
    <source>
        <dbReference type="ARBA" id="ARBA00022723"/>
    </source>
</evidence>
<evidence type="ECO:0000313" key="11">
    <source>
        <dbReference type="EMBL" id="EXU98875.1"/>
    </source>
</evidence>
<keyword evidence="4 9" id="KW-0349">Heme</keyword>
<keyword evidence="7 9" id="KW-0408">Iron</keyword>
<dbReference type="PRINTS" id="PR00465">
    <property type="entry name" value="EP450IV"/>
</dbReference>